<dbReference type="GO" id="GO:0071944">
    <property type="term" value="C:cell periphery"/>
    <property type="evidence" value="ECO:0007669"/>
    <property type="project" value="TreeGrafter"/>
</dbReference>
<dbReference type="GO" id="GO:0016020">
    <property type="term" value="C:membrane"/>
    <property type="evidence" value="ECO:0007669"/>
    <property type="project" value="TreeGrafter"/>
</dbReference>
<dbReference type="GO" id="GO:0030149">
    <property type="term" value="P:sphingolipid catabolic process"/>
    <property type="evidence" value="ECO:0007669"/>
    <property type="project" value="TreeGrafter"/>
</dbReference>
<dbReference type="SUPFAM" id="SSF48403">
    <property type="entry name" value="Ankyrin repeat"/>
    <property type="match status" value="1"/>
</dbReference>
<dbReference type="Proteomes" id="UP000075714">
    <property type="component" value="Unassembled WGS sequence"/>
</dbReference>
<gene>
    <name evidence="1" type="ORF">GPECTOR_5g279</name>
</gene>
<dbReference type="EMBL" id="LSYV01000006">
    <property type="protein sequence ID" value="KXZ54183.1"/>
    <property type="molecule type" value="Genomic_DNA"/>
</dbReference>
<dbReference type="GO" id="GO:0046513">
    <property type="term" value="P:ceramide biosynthetic process"/>
    <property type="evidence" value="ECO:0007669"/>
    <property type="project" value="TreeGrafter"/>
</dbReference>
<reference evidence="2" key="1">
    <citation type="journal article" date="2016" name="Nat. Commun.">
        <title>The Gonium pectorale genome demonstrates co-option of cell cycle regulation during the evolution of multicellularity.</title>
        <authorList>
            <person name="Hanschen E.R."/>
            <person name="Marriage T.N."/>
            <person name="Ferris P.J."/>
            <person name="Hamaji T."/>
            <person name="Toyoda A."/>
            <person name="Fujiyama A."/>
            <person name="Neme R."/>
            <person name="Noguchi H."/>
            <person name="Minakuchi Y."/>
            <person name="Suzuki M."/>
            <person name="Kawai-Toyooka H."/>
            <person name="Smith D.R."/>
            <person name="Sparks H."/>
            <person name="Anderson J."/>
            <person name="Bakaric R."/>
            <person name="Luria V."/>
            <person name="Karger A."/>
            <person name="Kirschner M.W."/>
            <person name="Durand P.M."/>
            <person name="Michod R.E."/>
            <person name="Nozaki H."/>
            <person name="Olson B.J."/>
        </authorList>
    </citation>
    <scope>NUCLEOTIDE SEQUENCE [LARGE SCALE GENOMIC DNA]</scope>
    <source>
        <strain evidence="2">NIES-2863</strain>
    </source>
</reference>
<accession>A0A150GWN8</accession>
<dbReference type="GO" id="GO:0005783">
    <property type="term" value="C:endoplasmic reticulum"/>
    <property type="evidence" value="ECO:0007669"/>
    <property type="project" value="TreeGrafter"/>
</dbReference>
<dbReference type="PANTHER" id="PTHR12393">
    <property type="entry name" value="SPHINGOMYELIN PHOSPHODIESTERASE RELATED"/>
    <property type="match status" value="1"/>
</dbReference>
<evidence type="ECO:0000313" key="2">
    <source>
        <dbReference type="Proteomes" id="UP000075714"/>
    </source>
</evidence>
<proteinExistence type="predicted"/>
<dbReference type="GO" id="GO:0004620">
    <property type="term" value="F:phospholipase activity"/>
    <property type="evidence" value="ECO:0007669"/>
    <property type="project" value="TreeGrafter"/>
</dbReference>
<keyword evidence="2" id="KW-1185">Reference proteome</keyword>
<evidence type="ECO:0000313" key="1">
    <source>
        <dbReference type="EMBL" id="KXZ54183.1"/>
    </source>
</evidence>
<comment type="caution">
    <text evidence="1">The sequence shown here is derived from an EMBL/GenBank/DDBJ whole genome shotgun (WGS) entry which is preliminary data.</text>
</comment>
<dbReference type="InterPro" id="IPR036770">
    <property type="entry name" value="Ankyrin_rpt-contain_sf"/>
</dbReference>
<name>A0A150GWN8_GONPE</name>
<protein>
    <recommendedName>
        <fullName evidence="3">Ankyrin repeat domain-containing protein</fullName>
    </recommendedName>
</protein>
<evidence type="ECO:0008006" key="3">
    <source>
        <dbReference type="Google" id="ProtNLM"/>
    </source>
</evidence>
<dbReference type="PANTHER" id="PTHR12393:SF6">
    <property type="entry name" value="SPHINGOMYELIN PHOSPHODIESTERASE 2"/>
    <property type="match status" value="1"/>
</dbReference>
<organism evidence="1 2">
    <name type="scientific">Gonium pectorale</name>
    <name type="common">Green alga</name>
    <dbReference type="NCBI Taxonomy" id="33097"/>
    <lineage>
        <taxon>Eukaryota</taxon>
        <taxon>Viridiplantae</taxon>
        <taxon>Chlorophyta</taxon>
        <taxon>core chlorophytes</taxon>
        <taxon>Chlorophyceae</taxon>
        <taxon>CS clade</taxon>
        <taxon>Chlamydomonadales</taxon>
        <taxon>Volvocaceae</taxon>
        <taxon>Gonium</taxon>
    </lineage>
</organism>
<sequence length="462" mass="49575">MQRIKLLSLTASTGSIPNLELALDRIGIALSAQEEVPMLEAAARAGRRDMCEWLLKRVRGKTAMSGAMAAAKAGQQSALEGLLENGLQWKPCIVRAAATGGHRGLMDWLLLRHSDGPLRLEDCRAAFDQAEYERLLEAAAEGLDLPTLQLMYDKWRMAWDEQHQAATAAAAAAAAQVRRRERQPQAPTRVYSFSDDDWEQEGEQEDVGPLMQLLRHERETAHALQIIVYHMYGLPDKLLPAAARSLTPDWREKLEWLEELHEARTHKGPDVAAAAAIGPDAVARLAWLRQRAYTVDHLAAEEAARTGNAAALAYLIDEGQAAQEQGQRAVWHAAVLGRLGAIKVLAARGWPASPTYVAAVAAERGHTHIVAWAVDAVLCAGGDAAAGSRWLLDAAARAGSVELMERLWQHGCRGSERAYAAAAEGGCEEALEWVAAHGIAAPAPEPPAAGPAAAPGGTGLPG</sequence>
<dbReference type="AlphaFoldDB" id="A0A150GWN8"/>
<dbReference type="Gene3D" id="1.25.40.20">
    <property type="entry name" value="Ankyrin repeat-containing domain"/>
    <property type="match status" value="1"/>
</dbReference>